<keyword evidence="6" id="KW-1185">Reference proteome</keyword>
<dbReference type="InterPro" id="IPR008613">
    <property type="entry name" value="Excalibur_Ca-bd_domain"/>
</dbReference>
<dbReference type="GO" id="GO:0003730">
    <property type="term" value="F:mRNA 3'-UTR binding"/>
    <property type="evidence" value="ECO:0007669"/>
    <property type="project" value="TreeGrafter"/>
</dbReference>
<comment type="subcellular location">
    <subcellularLocation>
        <location evidence="2">Cytoplasm</location>
    </subcellularLocation>
</comment>
<dbReference type="InterPro" id="IPR052069">
    <property type="entry name" value="Ca-reg_mRNA-binding_domain"/>
</dbReference>
<dbReference type="SUPFAM" id="SSF50249">
    <property type="entry name" value="Nucleic acid-binding proteins"/>
    <property type="match status" value="1"/>
</dbReference>
<dbReference type="GeneID" id="300178739"/>
<dbReference type="Gene3D" id="2.40.50.140">
    <property type="entry name" value="Nucleic acid-binding proteins"/>
    <property type="match status" value="1"/>
</dbReference>
<dbReference type="PROSITE" id="PS00352">
    <property type="entry name" value="CSD_1"/>
    <property type="match status" value="1"/>
</dbReference>
<dbReference type="InterPro" id="IPR002059">
    <property type="entry name" value="CSP_DNA-bd"/>
</dbReference>
<dbReference type="CDD" id="cd04458">
    <property type="entry name" value="CSP_CDS"/>
    <property type="match status" value="1"/>
</dbReference>
<dbReference type="PANTHER" id="PTHR12962">
    <property type="entry name" value="CALCIUM-REGULATED HEAT STABLE PROTEIN CRHSP-24-RELATED"/>
    <property type="match status" value="1"/>
</dbReference>
<proteinExistence type="predicted"/>
<feature type="domain" description="CSD" evidence="4">
    <location>
        <begin position="1"/>
        <end position="64"/>
    </location>
</feature>
<evidence type="ECO:0000259" key="4">
    <source>
        <dbReference type="PROSITE" id="PS51857"/>
    </source>
</evidence>
<evidence type="ECO:0000313" key="5">
    <source>
        <dbReference type="EMBL" id="KWT98934.1"/>
    </source>
</evidence>
<dbReference type="Pfam" id="PF00313">
    <property type="entry name" value="CSD"/>
    <property type="match status" value="1"/>
</dbReference>
<accession>A0A109D5G6</accession>
<gene>
    <name evidence="5" type="ORF">APQ14_19605</name>
</gene>
<protein>
    <submittedName>
        <fullName evidence="5">Cold-shock protein</fullName>
    </submittedName>
</protein>
<dbReference type="GO" id="GO:0043488">
    <property type="term" value="P:regulation of mRNA stability"/>
    <property type="evidence" value="ECO:0007669"/>
    <property type="project" value="TreeGrafter"/>
</dbReference>
<keyword evidence="1" id="KW-0597">Phosphoprotein</keyword>
<keyword evidence="3" id="KW-1133">Transmembrane helix</keyword>
<dbReference type="InterPro" id="IPR012340">
    <property type="entry name" value="NA-bd_OB-fold"/>
</dbReference>
<name>A0A109D5G6_9VIBR</name>
<dbReference type="Pfam" id="PF05901">
    <property type="entry name" value="Excalibur"/>
    <property type="match status" value="1"/>
</dbReference>
<comment type="caution">
    <text evidence="5">The sequence shown here is derived from an EMBL/GenBank/DDBJ whole genome shotgun (WGS) entry which is preliminary data.</text>
</comment>
<keyword evidence="3" id="KW-0472">Membrane</keyword>
<dbReference type="PROSITE" id="PS51857">
    <property type="entry name" value="CSD_2"/>
    <property type="match status" value="1"/>
</dbReference>
<dbReference type="AlphaFoldDB" id="A0A109D5G6"/>
<dbReference type="InterPro" id="IPR011129">
    <property type="entry name" value="CSD"/>
</dbReference>
<reference evidence="5 6" key="1">
    <citation type="submission" date="2015-11" db="EMBL/GenBank/DDBJ databases">
        <title>Draft WGS of Vibrio toranzoniae.</title>
        <authorList>
            <person name="Lasa A."/>
            <person name="Romalde J.L."/>
        </authorList>
    </citation>
    <scope>NUCLEOTIDE SEQUENCE [LARGE SCALE GENOMIC DNA]</scope>
    <source>
        <strain evidence="5 6">Vb 10.8</strain>
    </source>
</reference>
<evidence type="ECO:0000313" key="6">
    <source>
        <dbReference type="Proteomes" id="UP000057389"/>
    </source>
</evidence>
<evidence type="ECO:0000256" key="1">
    <source>
        <dbReference type="ARBA" id="ARBA00022553"/>
    </source>
</evidence>
<evidence type="ECO:0000256" key="2">
    <source>
        <dbReference type="RuleBase" id="RU000408"/>
    </source>
</evidence>
<dbReference type="PANTHER" id="PTHR12962:SF1">
    <property type="entry name" value="COLD SHOCK DOMAIN-CONTAINING PROTEIN CG9705"/>
    <property type="match status" value="1"/>
</dbReference>
<dbReference type="SMART" id="SM00357">
    <property type="entry name" value="CSP"/>
    <property type="match status" value="1"/>
</dbReference>
<evidence type="ECO:0000256" key="3">
    <source>
        <dbReference type="SAM" id="Phobius"/>
    </source>
</evidence>
<organism evidence="5 6">
    <name type="scientific">Vibrio toranzoniae</name>
    <dbReference type="NCBI Taxonomy" id="1194427"/>
    <lineage>
        <taxon>Bacteria</taxon>
        <taxon>Pseudomonadati</taxon>
        <taxon>Pseudomonadota</taxon>
        <taxon>Gammaproteobacteria</taxon>
        <taxon>Vibrionales</taxon>
        <taxon>Vibrionaceae</taxon>
        <taxon>Vibrio</taxon>
    </lineage>
</organism>
<feature type="transmembrane region" description="Helical" evidence="3">
    <location>
        <begin position="79"/>
        <end position="97"/>
    </location>
</feature>
<dbReference type="OrthoDB" id="72963at2"/>
<dbReference type="EMBL" id="LMXU01000047">
    <property type="protein sequence ID" value="KWT98934.1"/>
    <property type="molecule type" value="Genomic_DNA"/>
</dbReference>
<dbReference type="RefSeq" id="WP_060469807.1">
    <property type="nucleotide sequence ID" value="NZ_AP025514.1"/>
</dbReference>
<dbReference type="InterPro" id="IPR019844">
    <property type="entry name" value="CSD_CS"/>
</dbReference>
<dbReference type="GO" id="GO:0005829">
    <property type="term" value="C:cytosol"/>
    <property type="evidence" value="ECO:0007669"/>
    <property type="project" value="UniProtKB-ARBA"/>
</dbReference>
<keyword evidence="3" id="KW-0812">Transmembrane</keyword>
<dbReference type="Proteomes" id="UP000057389">
    <property type="component" value="Unassembled WGS sequence"/>
</dbReference>
<sequence>MKGSIIRWVDDRGFGFISSDDYQGDIFVHISKFKQGFRRPRIGDSVEFQVELKNGKPNAHLVSLVGVEPDKGLSKSPSVLTVILSGLIIGAICYITYSKLFTAPVYENMGFACEGKTHCSQMVSCNEAKFYLANCPNVKIDGNHDGEPCEMQLCN</sequence>